<dbReference type="EMBL" id="JAVRRJ010000002">
    <property type="protein sequence ID" value="KAK5088253.1"/>
    <property type="molecule type" value="Genomic_DNA"/>
</dbReference>
<reference evidence="2 3" key="1">
    <citation type="submission" date="2023-08" db="EMBL/GenBank/DDBJ databases">
        <title>Black Yeasts Isolated from many extreme environments.</title>
        <authorList>
            <person name="Coleine C."/>
            <person name="Stajich J.E."/>
            <person name="Selbmann L."/>
        </authorList>
    </citation>
    <scope>NUCLEOTIDE SEQUENCE [LARGE SCALE GENOMIC DNA]</scope>
    <source>
        <strain evidence="2 3">CCFEE 5910</strain>
    </source>
</reference>
<organism evidence="2 3">
    <name type="scientific">Lithohypha guttulata</name>
    <dbReference type="NCBI Taxonomy" id="1690604"/>
    <lineage>
        <taxon>Eukaryota</taxon>
        <taxon>Fungi</taxon>
        <taxon>Dikarya</taxon>
        <taxon>Ascomycota</taxon>
        <taxon>Pezizomycotina</taxon>
        <taxon>Eurotiomycetes</taxon>
        <taxon>Chaetothyriomycetidae</taxon>
        <taxon>Chaetothyriales</taxon>
        <taxon>Trichomeriaceae</taxon>
        <taxon>Lithohypha</taxon>
    </lineage>
</organism>
<gene>
    <name evidence="2" type="ORF">LTR05_002470</name>
</gene>
<sequence>MNDTDDEDNTFSLAENVLDAAIHPLSSVNPPPIDLPDLLDSLIDSESKLVGKIELCDQLADGLARRISHIRNKLERLQRRYPEWRSKVNPYADGVPRKNKNKMQVAFEQQEVVFSRMLMQLNFLHFCVSHRMKGLVAYFVNLHTQLFTRFLGERHSHPGIETANSRHLHCVDGCEWYLLHGPYEWSGQPYGKLWQAEMNHTNWDWVAVRKHINDLIENSRAKASDNVDLLHSHLLKFVPFWFWVEDYESWTLQAKISARADEQGRKLERITTVVRYQKSTGQLEQELERARTVVQQKKEQTGEECTTPTIDDIDPFGVQDLHPHIVFDGKVFIREWAEGAEAKVIDSWLDYWGFQQWLRQMQPTRP</sequence>
<evidence type="ECO:0000313" key="3">
    <source>
        <dbReference type="Proteomes" id="UP001309876"/>
    </source>
</evidence>
<feature type="coiled-coil region" evidence="1">
    <location>
        <begin position="60"/>
        <end position="87"/>
    </location>
</feature>
<protein>
    <submittedName>
        <fullName evidence="2">Uncharacterized protein</fullName>
    </submittedName>
</protein>
<dbReference type="AlphaFoldDB" id="A0AAN7T480"/>
<comment type="caution">
    <text evidence="2">The sequence shown here is derived from an EMBL/GenBank/DDBJ whole genome shotgun (WGS) entry which is preliminary data.</text>
</comment>
<keyword evidence="3" id="KW-1185">Reference proteome</keyword>
<keyword evidence="1" id="KW-0175">Coiled coil</keyword>
<evidence type="ECO:0000313" key="2">
    <source>
        <dbReference type="EMBL" id="KAK5088253.1"/>
    </source>
</evidence>
<name>A0AAN7T480_9EURO</name>
<accession>A0AAN7T480</accession>
<proteinExistence type="predicted"/>
<dbReference type="Proteomes" id="UP001309876">
    <property type="component" value="Unassembled WGS sequence"/>
</dbReference>
<evidence type="ECO:0000256" key="1">
    <source>
        <dbReference type="SAM" id="Coils"/>
    </source>
</evidence>